<gene>
    <name evidence="1" type="ORF">U0070_016406</name>
</gene>
<organism evidence="1 2">
    <name type="scientific">Myodes glareolus</name>
    <name type="common">Bank vole</name>
    <name type="synonym">Clethrionomys glareolus</name>
    <dbReference type="NCBI Taxonomy" id="447135"/>
    <lineage>
        <taxon>Eukaryota</taxon>
        <taxon>Metazoa</taxon>
        <taxon>Chordata</taxon>
        <taxon>Craniata</taxon>
        <taxon>Vertebrata</taxon>
        <taxon>Euteleostomi</taxon>
        <taxon>Mammalia</taxon>
        <taxon>Eutheria</taxon>
        <taxon>Euarchontoglires</taxon>
        <taxon>Glires</taxon>
        <taxon>Rodentia</taxon>
        <taxon>Myomorpha</taxon>
        <taxon>Muroidea</taxon>
        <taxon>Cricetidae</taxon>
        <taxon>Arvicolinae</taxon>
        <taxon>Myodes</taxon>
    </lineage>
</organism>
<name>A0AAW0H8A6_MYOGA</name>
<comment type="caution">
    <text evidence="1">The sequence shown here is derived from an EMBL/GenBank/DDBJ whole genome shotgun (WGS) entry which is preliminary data.</text>
</comment>
<sequence>MTSNSLRLLLDAGNDSNSSVLAADPEGLDEQPMGEGMLMVSAVLPWKEPGFQAIVGVFPVVPHY</sequence>
<proteinExistence type="predicted"/>
<dbReference type="Proteomes" id="UP001488838">
    <property type="component" value="Unassembled WGS sequence"/>
</dbReference>
<evidence type="ECO:0000313" key="1">
    <source>
        <dbReference type="EMBL" id="KAK7798581.1"/>
    </source>
</evidence>
<protein>
    <submittedName>
        <fullName evidence="1">Uncharacterized protein</fullName>
    </submittedName>
</protein>
<dbReference type="EMBL" id="JBBHLL010000679">
    <property type="protein sequence ID" value="KAK7798581.1"/>
    <property type="molecule type" value="Genomic_DNA"/>
</dbReference>
<evidence type="ECO:0000313" key="2">
    <source>
        <dbReference type="Proteomes" id="UP001488838"/>
    </source>
</evidence>
<dbReference type="AlphaFoldDB" id="A0AAW0H8A6"/>
<keyword evidence="2" id="KW-1185">Reference proteome</keyword>
<accession>A0AAW0H8A6</accession>
<reference evidence="1 2" key="1">
    <citation type="journal article" date="2023" name="bioRxiv">
        <title>Conserved and derived expression patterns and positive selection on dental genes reveal complex evolutionary context of ever-growing rodent molars.</title>
        <authorList>
            <person name="Calamari Z.T."/>
            <person name="Song A."/>
            <person name="Cohen E."/>
            <person name="Akter M."/>
            <person name="Roy R.D."/>
            <person name="Hallikas O."/>
            <person name="Christensen M.M."/>
            <person name="Li P."/>
            <person name="Marangoni P."/>
            <person name="Jernvall J."/>
            <person name="Klein O.D."/>
        </authorList>
    </citation>
    <scope>NUCLEOTIDE SEQUENCE [LARGE SCALE GENOMIC DNA]</scope>
    <source>
        <strain evidence="1">V071</strain>
    </source>
</reference>